<evidence type="ECO:0000313" key="5">
    <source>
        <dbReference type="Proteomes" id="UP000293852"/>
    </source>
</evidence>
<comment type="caution">
    <text evidence="4">The sequence shown here is derived from an EMBL/GenBank/DDBJ whole genome shotgun (WGS) entry which is preliminary data.</text>
</comment>
<accession>A0A4Q7M6B6</accession>
<protein>
    <submittedName>
        <fullName evidence="4">Iron complex transport system substrate-binding protein</fullName>
    </submittedName>
</protein>
<dbReference type="SUPFAM" id="SSF53807">
    <property type="entry name" value="Helical backbone' metal receptor"/>
    <property type="match status" value="1"/>
</dbReference>
<sequence length="376" mass="40291">MSHPTRRNLLQAAGLGALAATLGLSACSTRAPAADAADAPSSGDASGTVTVTDQYGTTIELDGPVERIASAIIPVPSMIIAADRGADRITGINQVAAKFAQNGFLATMFPELLQTSVIAGQDFVPNVEEILKGNPDVVIQWGDKGDDIVEPLRAAGLPTILLRYGTQEDLEAWVTIFGDLLGTQDKAQRILDTFESDRALVARTVAGRAKPRTLHLYNAAEQTAASAAGSYMDYWIELAGGTNVAKDAGQGTTVEITQEQVLAWDPEVVTLGNFDPMTPADFMADPRWSTLSAVKNKRVHKVPNGGFAWDPPCNESNLMWQWAATVYHDGVDLGLRDKIRTTFDDLYGYEMSDADIDKVLHAESNAGSARWEVLSA</sequence>
<feature type="domain" description="Fe/B12 periplasmic-binding" evidence="3">
    <location>
        <begin position="67"/>
        <end position="331"/>
    </location>
</feature>
<feature type="chain" id="PRO_5020466370" evidence="2">
    <location>
        <begin position="34"/>
        <end position="376"/>
    </location>
</feature>
<evidence type="ECO:0000259" key="3">
    <source>
        <dbReference type="PROSITE" id="PS50983"/>
    </source>
</evidence>
<dbReference type="InterPro" id="IPR050902">
    <property type="entry name" value="ABC_Transporter_SBP"/>
</dbReference>
<dbReference type="InterPro" id="IPR002491">
    <property type="entry name" value="ABC_transptr_periplasmic_BD"/>
</dbReference>
<gene>
    <name evidence="4" type="ORF">EV386_2927</name>
</gene>
<evidence type="ECO:0000256" key="2">
    <source>
        <dbReference type="SAM" id="SignalP"/>
    </source>
</evidence>
<keyword evidence="5" id="KW-1185">Reference proteome</keyword>
<dbReference type="OrthoDB" id="9775594at2"/>
<organism evidence="4 5">
    <name type="scientific">Xylanimonas ulmi</name>
    <dbReference type="NCBI Taxonomy" id="228973"/>
    <lineage>
        <taxon>Bacteria</taxon>
        <taxon>Bacillati</taxon>
        <taxon>Actinomycetota</taxon>
        <taxon>Actinomycetes</taxon>
        <taxon>Micrococcales</taxon>
        <taxon>Promicromonosporaceae</taxon>
        <taxon>Xylanimonas</taxon>
    </lineage>
</organism>
<dbReference type="RefSeq" id="WP_130416064.1">
    <property type="nucleotide sequence ID" value="NZ_SGWX01000001.1"/>
</dbReference>
<reference evidence="4 5" key="1">
    <citation type="submission" date="2019-02" db="EMBL/GenBank/DDBJ databases">
        <title>Sequencing the genomes of 1000 actinobacteria strains.</title>
        <authorList>
            <person name="Klenk H.-P."/>
        </authorList>
    </citation>
    <scope>NUCLEOTIDE SEQUENCE [LARGE SCALE GENOMIC DNA]</scope>
    <source>
        <strain evidence="4 5">DSM 16932</strain>
    </source>
</reference>
<dbReference type="PROSITE" id="PS50983">
    <property type="entry name" value="FE_B12_PBP"/>
    <property type="match status" value="1"/>
</dbReference>
<dbReference type="PANTHER" id="PTHR30535">
    <property type="entry name" value="VITAMIN B12-BINDING PROTEIN"/>
    <property type="match status" value="1"/>
</dbReference>
<dbReference type="EMBL" id="SGWX01000001">
    <property type="protein sequence ID" value="RZS62587.1"/>
    <property type="molecule type" value="Genomic_DNA"/>
</dbReference>
<dbReference type="PROSITE" id="PS51318">
    <property type="entry name" value="TAT"/>
    <property type="match status" value="1"/>
</dbReference>
<dbReference type="Gene3D" id="3.40.50.1980">
    <property type="entry name" value="Nitrogenase molybdenum iron protein domain"/>
    <property type="match status" value="2"/>
</dbReference>
<comment type="similarity">
    <text evidence="1">Belongs to the bacterial solute-binding protein 8 family.</text>
</comment>
<dbReference type="PROSITE" id="PS51257">
    <property type="entry name" value="PROKAR_LIPOPROTEIN"/>
    <property type="match status" value="1"/>
</dbReference>
<dbReference type="Gene3D" id="1.20.58.2180">
    <property type="match status" value="1"/>
</dbReference>
<feature type="signal peptide" evidence="2">
    <location>
        <begin position="1"/>
        <end position="33"/>
    </location>
</feature>
<evidence type="ECO:0000256" key="1">
    <source>
        <dbReference type="ARBA" id="ARBA00008814"/>
    </source>
</evidence>
<dbReference type="Pfam" id="PF01497">
    <property type="entry name" value="Peripla_BP_2"/>
    <property type="match status" value="1"/>
</dbReference>
<name>A0A4Q7M6B6_9MICO</name>
<dbReference type="AlphaFoldDB" id="A0A4Q7M6B6"/>
<dbReference type="GO" id="GO:0071281">
    <property type="term" value="P:cellular response to iron ion"/>
    <property type="evidence" value="ECO:0007669"/>
    <property type="project" value="TreeGrafter"/>
</dbReference>
<dbReference type="PANTHER" id="PTHR30535:SF34">
    <property type="entry name" value="MOLYBDATE-BINDING PROTEIN MOLA"/>
    <property type="match status" value="1"/>
</dbReference>
<evidence type="ECO:0000313" key="4">
    <source>
        <dbReference type="EMBL" id="RZS62587.1"/>
    </source>
</evidence>
<dbReference type="InterPro" id="IPR006311">
    <property type="entry name" value="TAT_signal"/>
</dbReference>
<dbReference type="Proteomes" id="UP000293852">
    <property type="component" value="Unassembled WGS sequence"/>
</dbReference>
<keyword evidence="2" id="KW-0732">Signal</keyword>
<proteinExistence type="inferred from homology"/>